<dbReference type="Gene3D" id="1.10.287.950">
    <property type="entry name" value="Methyl-accepting chemotaxis protein"/>
    <property type="match status" value="1"/>
</dbReference>
<evidence type="ECO:0000256" key="1">
    <source>
        <dbReference type="ARBA" id="ARBA00023224"/>
    </source>
</evidence>
<keyword evidence="5" id="KW-0812">Transmembrane</keyword>
<evidence type="ECO:0000313" key="9">
    <source>
        <dbReference type="Proteomes" id="UP001486565"/>
    </source>
</evidence>
<evidence type="ECO:0000256" key="3">
    <source>
        <dbReference type="PROSITE-ProRule" id="PRU00284"/>
    </source>
</evidence>
<dbReference type="Pfam" id="PF00015">
    <property type="entry name" value="MCPsignal"/>
    <property type="match status" value="1"/>
</dbReference>
<dbReference type="SUPFAM" id="SSF58104">
    <property type="entry name" value="Methyl-accepting chemotaxis protein (MCP) signaling domain"/>
    <property type="match status" value="1"/>
</dbReference>
<proteinExistence type="inferred from homology"/>
<keyword evidence="1 3" id="KW-0807">Transducer</keyword>
<dbReference type="InterPro" id="IPR024478">
    <property type="entry name" value="HlyB_4HB_MCP"/>
</dbReference>
<comment type="similarity">
    <text evidence="2">Belongs to the methyl-accepting chemotaxis (MCP) protein family.</text>
</comment>
<sequence length="589" mass="66135">MGVKTKPNNKIRVSVFSNLKIRTRIILLIAVIITFMTALSLISINYMNKISDNMDNLFVNRMTPNDKISTIETLVQKSINNVSGGLLKYSKDHNSNYVKETKAENDQYYNQIQELLNDINDIELTPLEKKLIDSFAKIYEKLYTVQVEIIDALEKDDLETALEINYKSENLRSVIGSDIAELKQINFIVANSLNEGGKEFVKTSENIVLTFIITTIILSLLITFLITLSINKGLTRCIKQAKLLSEYDLNSDLLKKDRSRRDEIGLLASAFEDMRNLLKNMIKDIQLSSMEVTASSEELAATIDGINDKTKTINMSAKEIAEGVESTAEIIKVVDKANYEILSYSTQLREKARNSVDIIKEVKCRALNMKDNANKSKEQAIGTYQEKQKNIIKAIEKGYVVEEIVKMSNTISKISEQTNLLALNAAIEAARAGKSGQGFAVVADEVKALAEETKMLVDKIKTSIQEVKLVFYDLSHNANDLIHFIEEDVTKDYDQLVDTSIQYEKDSIVISDIFTKFESDSNTIGELISEMNRRIEDVVGIINKSNINAKDISTNIGMTAFSIEEIAKATQGQAEIAEVLTNTIMKFQL</sequence>
<dbReference type="Proteomes" id="UP001486565">
    <property type="component" value="Chromosome"/>
</dbReference>
<keyword evidence="5" id="KW-0472">Membrane</keyword>
<dbReference type="PROSITE" id="PS50885">
    <property type="entry name" value="HAMP"/>
    <property type="match status" value="1"/>
</dbReference>
<gene>
    <name evidence="8" type="ORF">QBE51_07280</name>
</gene>
<evidence type="ECO:0000313" key="8">
    <source>
        <dbReference type="EMBL" id="WZL71303.1"/>
    </source>
</evidence>
<keyword evidence="5" id="KW-1133">Transmembrane helix</keyword>
<dbReference type="RefSeq" id="WP_341878267.1">
    <property type="nucleotide sequence ID" value="NZ_CP121687.1"/>
</dbReference>
<organism evidence="8 9">
    <name type="scientific">Defluviitalea saccharophila</name>
    <dbReference type="NCBI Taxonomy" id="879970"/>
    <lineage>
        <taxon>Bacteria</taxon>
        <taxon>Bacillati</taxon>
        <taxon>Bacillota</taxon>
        <taxon>Clostridia</taxon>
        <taxon>Lachnospirales</taxon>
        <taxon>Defluviitaleaceae</taxon>
        <taxon>Defluviitalea</taxon>
    </lineage>
</organism>
<dbReference type="PANTHER" id="PTHR32089:SF112">
    <property type="entry name" value="LYSOZYME-LIKE PROTEIN-RELATED"/>
    <property type="match status" value="1"/>
</dbReference>
<dbReference type="SMART" id="SM00283">
    <property type="entry name" value="MA"/>
    <property type="match status" value="1"/>
</dbReference>
<feature type="domain" description="Methyl-accepting transducer" evidence="6">
    <location>
        <begin position="302"/>
        <end position="468"/>
    </location>
</feature>
<dbReference type="InterPro" id="IPR003660">
    <property type="entry name" value="HAMP_dom"/>
</dbReference>
<reference evidence="8 9" key="1">
    <citation type="submission" date="2023-03" db="EMBL/GenBank/DDBJ databases">
        <title>Novel Species.</title>
        <authorList>
            <person name="Ma S."/>
        </authorList>
    </citation>
    <scope>NUCLEOTIDE SEQUENCE [LARGE SCALE GENOMIC DNA]</scope>
    <source>
        <strain evidence="8 9">LIND6LT2</strain>
    </source>
</reference>
<evidence type="ECO:0000259" key="7">
    <source>
        <dbReference type="PROSITE" id="PS50885"/>
    </source>
</evidence>
<feature type="transmembrane region" description="Helical" evidence="5">
    <location>
        <begin position="25"/>
        <end position="44"/>
    </location>
</feature>
<keyword evidence="4" id="KW-0175">Coiled coil</keyword>
<evidence type="ECO:0000259" key="6">
    <source>
        <dbReference type="PROSITE" id="PS50111"/>
    </source>
</evidence>
<evidence type="ECO:0000256" key="2">
    <source>
        <dbReference type="ARBA" id="ARBA00029447"/>
    </source>
</evidence>
<feature type="domain" description="HAMP" evidence="7">
    <location>
        <begin position="228"/>
        <end position="283"/>
    </location>
</feature>
<evidence type="ECO:0000256" key="4">
    <source>
        <dbReference type="SAM" id="Coils"/>
    </source>
</evidence>
<accession>A0ABZ2YBB1</accession>
<dbReference type="PRINTS" id="PR00260">
    <property type="entry name" value="CHEMTRNSDUCR"/>
</dbReference>
<feature type="transmembrane region" description="Helical" evidence="5">
    <location>
        <begin position="207"/>
        <end position="230"/>
    </location>
</feature>
<dbReference type="PROSITE" id="PS50111">
    <property type="entry name" value="CHEMOTAXIS_TRANSDUC_2"/>
    <property type="match status" value="1"/>
</dbReference>
<dbReference type="InterPro" id="IPR004090">
    <property type="entry name" value="Chemotax_Me-accpt_rcpt"/>
</dbReference>
<dbReference type="EMBL" id="CP121687">
    <property type="protein sequence ID" value="WZL71303.1"/>
    <property type="molecule type" value="Genomic_DNA"/>
</dbReference>
<name>A0ABZ2YBB1_9FIRM</name>
<dbReference type="Pfam" id="PF12729">
    <property type="entry name" value="4HB_MCP_1"/>
    <property type="match status" value="1"/>
</dbReference>
<dbReference type="InterPro" id="IPR004089">
    <property type="entry name" value="MCPsignal_dom"/>
</dbReference>
<keyword evidence="9" id="KW-1185">Reference proteome</keyword>
<protein>
    <submittedName>
        <fullName evidence="8">Methyl-accepting chemotaxis protein</fullName>
    </submittedName>
</protein>
<dbReference type="PANTHER" id="PTHR32089">
    <property type="entry name" value="METHYL-ACCEPTING CHEMOTAXIS PROTEIN MCPB"/>
    <property type="match status" value="1"/>
</dbReference>
<evidence type="ECO:0000256" key="5">
    <source>
        <dbReference type="SAM" id="Phobius"/>
    </source>
</evidence>
<feature type="coiled-coil region" evidence="4">
    <location>
        <begin position="98"/>
        <end position="125"/>
    </location>
</feature>